<evidence type="ECO:0008006" key="3">
    <source>
        <dbReference type="Google" id="ProtNLM"/>
    </source>
</evidence>
<dbReference type="Gene3D" id="3.10.450.50">
    <property type="match status" value="1"/>
</dbReference>
<dbReference type="EMBL" id="JBHTMB010000022">
    <property type="protein sequence ID" value="MFD1232315.1"/>
    <property type="molecule type" value="Genomic_DNA"/>
</dbReference>
<dbReference type="SUPFAM" id="SSF54427">
    <property type="entry name" value="NTF2-like"/>
    <property type="match status" value="1"/>
</dbReference>
<protein>
    <recommendedName>
        <fullName evidence="3">Ester cyclase</fullName>
    </recommendedName>
</protein>
<sequence>MDVEGLTVLRFVGDRCVERWNRLDDLTLLSQIGALPAPAGA</sequence>
<organism evidence="1 2">
    <name type="scientific">Pseudonocardia benzenivorans</name>
    <dbReference type="NCBI Taxonomy" id="228005"/>
    <lineage>
        <taxon>Bacteria</taxon>
        <taxon>Bacillati</taxon>
        <taxon>Actinomycetota</taxon>
        <taxon>Actinomycetes</taxon>
        <taxon>Pseudonocardiales</taxon>
        <taxon>Pseudonocardiaceae</taxon>
        <taxon>Pseudonocardia</taxon>
    </lineage>
</organism>
<comment type="caution">
    <text evidence="1">The sequence shown here is derived from an EMBL/GenBank/DDBJ whole genome shotgun (WGS) entry which is preliminary data.</text>
</comment>
<dbReference type="RefSeq" id="WP_379652786.1">
    <property type="nucleotide sequence ID" value="NZ_BAABKS010000019.1"/>
</dbReference>
<proteinExistence type="predicted"/>
<dbReference type="InterPro" id="IPR032710">
    <property type="entry name" value="NTF2-like_dom_sf"/>
</dbReference>
<name>A0ABW3VC74_9PSEU</name>
<evidence type="ECO:0000313" key="2">
    <source>
        <dbReference type="Proteomes" id="UP001597182"/>
    </source>
</evidence>
<reference evidence="2" key="1">
    <citation type="journal article" date="2019" name="Int. J. Syst. Evol. Microbiol.">
        <title>The Global Catalogue of Microorganisms (GCM) 10K type strain sequencing project: providing services to taxonomists for standard genome sequencing and annotation.</title>
        <authorList>
            <consortium name="The Broad Institute Genomics Platform"/>
            <consortium name="The Broad Institute Genome Sequencing Center for Infectious Disease"/>
            <person name="Wu L."/>
            <person name="Ma J."/>
        </authorList>
    </citation>
    <scope>NUCLEOTIDE SEQUENCE [LARGE SCALE GENOMIC DNA]</scope>
    <source>
        <strain evidence="2">CCUG 49018</strain>
    </source>
</reference>
<dbReference type="Proteomes" id="UP001597182">
    <property type="component" value="Unassembled WGS sequence"/>
</dbReference>
<evidence type="ECO:0000313" key="1">
    <source>
        <dbReference type="EMBL" id="MFD1232315.1"/>
    </source>
</evidence>
<gene>
    <name evidence="1" type="ORF">ACFQ34_03375</name>
</gene>
<accession>A0ABW3VC74</accession>
<keyword evidence="2" id="KW-1185">Reference proteome</keyword>